<dbReference type="EMBL" id="PYGJ01000004">
    <property type="protein sequence ID" value="PSL20072.1"/>
    <property type="molecule type" value="Genomic_DNA"/>
</dbReference>
<dbReference type="Gene3D" id="1.10.287.470">
    <property type="entry name" value="Helix hairpin bin"/>
    <property type="match status" value="1"/>
</dbReference>
<evidence type="ECO:0000256" key="3">
    <source>
        <dbReference type="ARBA" id="ARBA00022989"/>
    </source>
</evidence>
<keyword evidence="2" id="KW-0812">Transmembrane</keyword>
<comment type="caution">
    <text evidence="8">The sequence shown here is derived from an EMBL/GenBank/DDBJ whole genome shotgun (WGS) entry which is preliminary data.</text>
</comment>
<dbReference type="InterPro" id="IPR058634">
    <property type="entry name" value="AaeA-lik-b-barrel"/>
</dbReference>
<keyword evidence="5" id="KW-0732">Signal</keyword>
<sequence>MKTTIRILALIALALMAWYLAADRNTPFTSNARVKAVLTPIVPKVAGDVVELNVSNGERVDAGTVLARIDSRSYEIARDTAQANLQAALLNVGAGSAQVEAAQASLARATSTLKNIQLQTARVFEMEKKGLVAAARGDDARAQLAAAESALASAKAGLERAKQQLGPQGEDNPAVKKALAALADAELKLSWTEITAPASGGVSNLDIAPGAFAAAGRPLMTFLDAENVWIEAYMTENNLSKVAIGAPVEVVLDIHPGRILEGRVDSFSAAASLGRGSPDGLAIPPRTVGWMRDPQRFPVRIILPGYESGRNAADDVYFQFNGQADVIVYTGENSVLNALGSWYIRLMAFLSYAY</sequence>
<evidence type="ECO:0000256" key="4">
    <source>
        <dbReference type="ARBA" id="ARBA00023136"/>
    </source>
</evidence>
<accession>A0A2P8FEC6</accession>
<evidence type="ECO:0000313" key="9">
    <source>
        <dbReference type="Proteomes" id="UP000240418"/>
    </source>
</evidence>
<dbReference type="Gene3D" id="2.40.50.100">
    <property type="match status" value="1"/>
</dbReference>
<feature type="domain" description="Multidrug resistance protein MdtA-like barrel-sandwich hybrid" evidence="6">
    <location>
        <begin position="41"/>
        <end position="219"/>
    </location>
</feature>
<evidence type="ECO:0000259" key="6">
    <source>
        <dbReference type="Pfam" id="PF25917"/>
    </source>
</evidence>
<dbReference type="PANTHER" id="PTHR30386">
    <property type="entry name" value="MEMBRANE FUSION SUBUNIT OF EMRAB-TOLC MULTIDRUG EFFLUX PUMP"/>
    <property type="match status" value="1"/>
</dbReference>
<evidence type="ECO:0000256" key="2">
    <source>
        <dbReference type="ARBA" id="ARBA00022692"/>
    </source>
</evidence>
<dbReference type="GO" id="GO:0016020">
    <property type="term" value="C:membrane"/>
    <property type="evidence" value="ECO:0007669"/>
    <property type="project" value="UniProtKB-SubCell"/>
</dbReference>
<dbReference type="InterPro" id="IPR050739">
    <property type="entry name" value="MFP"/>
</dbReference>
<gene>
    <name evidence="8" type="ORF">CLV88_104132</name>
</gene>
<reference evidence="8 9" key="1">
    <citation type="submission" date="2018-03" db="EMBL/GenBank/DDBJ databases">
        <title>Genomic Encyclopedia of Archaeal and Bacterial Type Strains, Phase II (KMG-II): from individual species to whole genera.</title>
        <authorList>
            <person name="Goeker M."/>
        </authorList>
    </citation>
    <scope>NUCLEOTIDE SEQUENCE [LARGE SCALE GENOMIC DNA]</scope>
    <source>
        <strain evidence="8 9">DSM 100673</strain>
    </source>
</reference>
<evidence type="ECO:0000256" key="5">
    <source>
        <dbReference type="SAM" id="SignalP"/>
    </source>
</evidence>
<dbReference type="Gene3D" id="2.40.30.170">
    <property type="match status" value="1"/>
</dbReference>
<comment type="subcellular location">
    <subcellularLocation>
        <location evidence="1">Membrane</location>
        <topology evidence="1">Single-pass membrane protein</topology>
    </subcellularLocation>
</comment>
<dbReference type="InterPro" id="IPR058625">
    <property type="entry name" value="MdtA-like_BSH"/>
</dbReference>
<proteinExistence type="predicted"/>
<keyword evidence="9" id="KW-1185">Reference proteome</keyword>
<keyword evidence="4" id="KW-0472">Membrane</keyword>
<dbReference type="OrthoDB" id="9811754at2"/>
<dbReference type="SUPFAM" id="SSF111369">
    <property type="entry name" value="HlyD-like secretion proteins"/>
    <property type="match status" value="2"/>
</dbReference>
<feature type="signal peptide" evidence="5">
    <location>
        <begin position="1"/>
        <end position="21"/>
    </location>
</feature>
<dbReference type="Pfam" id="PF25917">
    <property type="entry name" value="BSH_RND"/>
    <property type="match status" value="1"/>
</dbReference>
<evidence type="ECO:0000256" key="1">
    <source>
        <dbReference type="ARBA" id="ARBA00004167"/>
    </source>
</evidence>
<keyword evidence="3" id="KW-1133">Transmembrane helix</keyword>
<feature type="chain" id="PRO_5015177055" evidence="5">
    <location>
        <begin position="22"/>
        <end position="354"/>
    </location>
</feature>
<feature type="domain" description="p-hydroxybenzoic acid efflux pump subunit AaeA-like beta-barrel" evidence="7">
    <location>
        <begin position="229"/>
        <end position="306"/>
    </location>
</feature>
<dbReference type="AlphaFoldDB" id="A0A2P8FEC6"/>
<evidence type="ECO:0000259" key="7">
    <source>
        <dbReference type="Pfam" id="PF25963"/>
    </source>
</evidence>
<organism evidence="8 9">
    <name type="scientific">Shimia abyssi</name>
    <dbReference type="NCBI Taxonomy" id="1662395"/>
    <lineage>
        <taxon>Bacteria</taxon>
        <taxon>Pseudomonadati</taxon>
        <taxon>Pseudomonadota</taxon>
        <taxon>Alphaproteobacteria</taxon>
        <taxon>Rhodobacterales</taxon>
        <taxon>Roseobacteraceae</taxon>
    </lineage>
</organism>
<protein>
    <submittedName>
        <fullName evidence="8">Multidrug resistance efflux pump</fullName>
    </submittedName>
</protein>
<dbReference type="RefSeq" id="WP_106608084.1">
    <property type="nucleotide sequence ID" value="NZ_PYGJ01000004.1"/>
</dbReference>
<name>A0A2P8FEC6_9RHOB</name>
<dbReference type="Proteomes" id="UP000240418">
    <property type="component" value="Unassembled WGS sequence"/>
</dbReference>
<dbReference type="PANTHER" id="PTHR30386:SF26">
    <property type="entry name" value="TRANSPORT PROTEIN COMB"/>
    <property type="match status" value="1"/>
</dbReference>
<evidence type="ECO:0000313" key="8">
    <source>
        <dbReference type="EMBL" id="PSL20072.1"/>
    </source>
</evidence>
<dbReference type="Pfam" id="PF25963">
    <property type="entry name" value="Beta-barrel_AAEA"/>
    <property type="match status" value="1"/>
</dbReference>